<dbReference type="AlphaFoldDB" id="A0A445M0U6"/>
<dbReference type="FunFam" id="2.40.50.140:FF:000072">
    <property type="entry name" value="SOSS complex subunit B2"/>
    <property type="match status" value="1"/>
</dbReference>
<keyword evidence="6" id="KW-1185">Reference proteome</keyword>
<proteinExistence type="predicted"/>
<dbReference type="EMBL" id="QZWG01000001">
    <property type="protein sequence ID" value="RZC29120.1"/>
    <property type="molecule type" value="Genomic_DNA"/>
</dbReference>
<dbReference type="PANTHER" id="PTHR13356">
    <property type="entry name" value="OB FOLD NUCLEIC ACID BINDING PROTEIN-RELATED"/>
    <property type="match status" value="1"/>
</dbReference>
<dbReference type="InterPro" id="IPR012340">
    <property type="entry name" value="NA-bd_OB-fold"/>
</dbReference>
<dbReference type="SUPFAM" id="SSF50249">
    <property type="entry name" value="Nucleic acid-binding proteins"/>
    <property type="match status" value="1"/>
</dbReference>
<sequence>MDKSWISKARNSIDYSIGLSKFLDFAFKNGAVGETIRCPCPKCGFMKWQTRDIVEDHLLYKPFPQNYVIWDLHGEKQALESSQVEDVFQDSGVQPQNPMEMMINDAFEQFRQHDPNVGASQPLNEDEIVNDEPREDHNGFYELLNDGSQTLYEGSNLHLRLLEQTTFTILWNRNRVRYVCGSLNKFHGQHALQERARKLDQGILIIRLLKETSENMILLKDIVPAAQNNIDTKFIILDKGKTTVEGQNKICLALVADATAAIHFQFWGDECDAFDSGDIICLTNGIFSYQHGNLILRAGKRGKLVKVGGFTMAFVETPNMSEIHWIPDPNNSKNYIQQYVISPVSRIFPPPSDI</sequence>
<dbReference type="InterPro" id="IPR051231">
    <property type="entry name" value="SOSS-B"/>
</dbReference>
<dbReference type="GO" id="GO:0070876">
    <property type="term" value="C:SOSS complex"/>
    <property type="evidence" value="ECO:0007669"/>
    <property type="project" value="TreeGrafter"/>
</dbReference>
<evidence type="ECO:0000313" key="5">
    <source>
        <dbReference type="EMBL" id="RZC29122.1"/>
    </source>
</evidence>
<feature type="domain" description="Transposase-associated" evidence="2">
    <location>
        <begin position="3"/>
        <end position="75"/>
    </location>
</feature>
<dbReference type="Pfam" id="PF13963">
    <property type="entry name" value="Transpos_assoc"/>
    <property type="match status" value="1"/>
</dbReference>
<dbReference type="Proteomes" id="UP000289340">
    <property type="component" value="Chromosome 1"/>
</dbReference>
<gene>
    <name evidence="4" type="ORF">D0Y65_000917</name>
</gene>
<dbReference type="EMBL" id="QZWG01000001">
    <property type="protein sequence ID" value="RZC29121.1"/>
    <property type="molecule type" value="Genomic_DNA"/>
</dbReference>
<dbReference type="InterPro" id="IPR029480">
    <property type="entry name" value="Transpos_assoc"/>
</dbReference>
<dbReference type="GO" id="GO:0010212">
    <property type="term" value="P:response to ionizing radiation"/>
    <property type="evidence" value="ECO:0007669"/>
    <property type="project" value="TreeGrafter"/>
</dbReference>
<keyword evidence="1" id="KW-0238">DNA-binding</keyword>
<dbReference type="GO" id="GO:0000724">
    <property type="term" value="P:double-strand break repair via homologous recombination"/>
    <property type="evidence" value="ECO:0007669"/>
    <property type="project" value="TreeGrafter"/>
</dbReference>
<dbReference type="GO" id="GO:0044818">
    <property type="term" value="P:mitotic G2/M transition checkpoint"/>
    <property type="evidence" value="ECO:0007669"/>
    <property type="project" value="TreeGrafter"/>
</dbReference>
<reference evidence="4 6" key="1">
    <citation type="submission" date="2018-09" db="EMBL/GenBank/DDBJ databases">
        <title>A high-quality reference genome of wild soybean provides a powerful tool to mine soybean genomes.</title>
        <authorList>
            <person name="Xie M."/>
            <person name="Chung C.Y.L."/>
            <person name="Li M.-W."/>
            <person name="Wong F.-L."/>
            <person name="Chan T.-F."/>
            <person name="Lam H.-M."/>
        </authorList>
    </citation>
    <scope>NUCLEOTIDE SEQUENCE [LARGE SCALE GENOMIC DNA]</scope>
    <source>
        <strain evidence="6">cv. W05</strain>
        <tissue evidence="4">Hypocotyl of etiolated seedlings</tissue>
    </source>
</reference>
<organism evidence="4 6">
    <name type="scientific">Glycine soja</name>
    <name type="common">Wild soybean</name>
    <dbReference type="NCBI Taxonomy" id="3848"/>
    <lineage>
        <taxon>Eukaryota</taxon>
        <taxon>Viridiplantae</taxon>
        <taxon>Streptophyta</taxon>
        <taxon>Embryophyta</taxon>
        <taxon>Tracheophyta</taxon>
        <taxon>Spermatophyta</taxon>
        <taxon>Magnoliopsida</taxon>
        <taxon>eudicotyledons</taxon>
        <taxon>Gunneridae</taxon>
        <taxon>Pentapetalae</taxon>
        <taxon>rosids</taxon>
        <taxon>fabids</taxon>
        <taxon>Fabales</taxon>
        <taxon>Fabaceae</taxon>
        <taxon>Papilionoideae</taxon>
        <taxon>50 kb inversion clade</taxon>
        <taxon>NPAAA clade</taxon>
        <taxon>indigoferoid/millettioid clade</taxon>
        <taxon>Phaseoleae</taxon>
        <taxon>Glycine</taxon>
        <taxon>Glycine subgen. Soja</taxon>
    </lineage>
</organism>
<dbReference type="Gene3D" id="2.40.50.140">
    <property type="entry name" value="Nucleic acid-binding proteins"/>
    <property type="match status" value="1"/>
</dbReference>
<dbReference type="EMBL" id="QZWG01000001">
    <property type="protein sequence ID" value="RZC29122.1"/>
    <property type="molecule type" value="Genomic_DNA"/>
</dbReference>
<protein>
    <submittedName>
        <fullName evidence="3">SOSS complex subunit B-like isoform A</fullName>
    </submittedName>
    <submittedName>
        <fullName evidence="4">SOSS complex subunit B-like isoform B</fullName>
    </submittedName>
    <submittedName>
        <fullName evidence="5">SOSS complex subunit B-like isoform C</fullName>
    </submittedName>
</protein>
<evidence type="ECO:0000313" key="3">
    <source>
        <dbReference type="EMBL" id="RZC29120.1"/>
    </source>
</evidence>
<evidence type="ECO:0000313" key="6">
    <source>
        <dbReference type="Proteomes" id="UP000289340"/>
    </source>
</evidence>
<dbReference type="GO" id="GO:0003677">
    <property type="term" value="F:DNA binding"/>
    <property type="evidence" value="ECO:0007669"/>
    <property type="project" value="UniProtKB-KW"/>
</dbReference>
<evidence type="ECO:0000313" key="4">
    <source>
        <dbReference type="EMBL" id="RZC29121.1"/>
    </source>
</evidence>
<dbReference type="GO" id="GO:0005694">
    <property type="term" value="C:chromosome"/>
    <property type="evidence" value="ECO:0007669"/>
    <property type="project" value="UniProtKB-ARBA"/>
</dbReference>
<comment type="caution">
    <text evidence="4">The sequence shown here is derived from an EMBL/GenBank/DDBJ whole genome shotgun (WGS) entry which is preliminary data.</text>
</comment>
<evidence type="ECO:0000259" key="2">
    <source>
        <dbReference type="Pfam" id="PF13963"/>
    </source>
</evidence>
<dbReference type="PANTHER" id="PTHR13356:SF0">
    <property type="entry name" value="SOSS COMPLEX SUBUNIT B HOMOLOG"/>
    <property type="match status" value="1"/>
</dbReference>
<evidence type="ECO:0000256" key="1">
    <source>
        <dbReference type="ARBA" id="ARBA00023125"/>
    </source>
</evidence>
<name>A0A445M0U6_GLYSO</name>
<accession>A0A445M0U6</accession>